<dbReference type="OrthoDB" id="25131at2759"/>
<evidence type="ECO:0000256" key="4">
    <source>
        <dbReference type="SAM" id="MobiDB-lite"/>
    </source>
</evidence>
<feature type="region of interest" description="Disordered" evidence="4">
    <location>
        <begin position="475"/>
        <end position="506"/>
    </location>
</feature>
<dbReference type="SMART" id="SM00320">
    <property type="entry name" value="WD40"/>
    <property type="match status" value="2"/>
</dbReference>
<reference evidence="5 6" key="1">
    <citation type="submission" date="2018-03" db="EMBL/GenBank/DDBJ databases">
        <authorList>
            <person name="Guldener U."/>
        </authorList>
    </citation>
    <scope>NUCLEOTIDE SEQUENCE [LARGE SCALE GENOMIC DNA]</scope>
    <source>
        <strain evidence="5 6">DAOM196992</strain>
    </source>
</reference>
<dbReference type="InterPro" id="IPR036322">
    <property type="entry name" value="WD40_repeat_dom_sf"/>
</dbReference>
<dbReference type="Gene3D" id="2.130.10.10">
    <property type="entry name" value="YVTN repeat-like/Quinoprotein amine dehydrogenase"/>
    <property type="match status" value="2"/>
</dbReference>
<gene>
    <name evidence="5" type="ORF">PSFLO_02154</name>
</gene>
<organism evidence="5 6">
    <name type="scientific">Pseudozyma flocculosa</name>
    <dbReference type="NCBI Taxonomy" id="84751"/>
    <lineage>
        <taxon>Eukaryota</taxon>
        <taxon>Fungi</taxon>
        <taxon>Dikarya</taxon>
        <taxon>Basidiomycota</taxon>
        <taxon>Ustilaginomycotina</taxon>
        <taxon>Ustilaginomycetes</taxon>
        <taxon>Ustilaginales</taxon>
        <taxon>Ustilaginaceae</taxon>
        <taxon>Pseudozyma</taxon>
    </lineage>
</organism>
<dbReference type="PANTHER" id="PTHR22889:SF0">
    <property type="entry name" value="WD REPEAT-CONTAINING PROTEIN 89"/>
    <property type="match status" value="1"/>
</dbReference>
<evidence type="ECO:0000313" key="6">
    <source>
        <dbReference type="Proteomes" id="UP000323386"/>
    </source>
</evidence>
<evidence type="ECO:0000256" key="1">
    <source>
        <dbReference type="ARBA" id="ARBA00022574"/>
    </source>
</evidence>
<dbReference type="InterPro" id="IPR015943">
    <property type="entry name" value="WD40/YVTN_repeat-like_dom_sf"/>
</dbReference>
<proteinExistence type="predicted"/>
<sequence length="506" mass="52010">MDFTLSGAQKAPPLRAAPSLDGFSPRRCRHAQPIPSATPGTSTDPPYLVHLASLSTPNPSLLAVSHPSLLTLVDKATHSVLHHASLADAHRITQLHALTPGGLGSTFIASSTAGTVSSFDVRSPSALTQPTLVLRGPRGAPYHSVAASPHATNPHLVAAGTELVGVDAHVDIYDVRSPAAPLFRYTESHSDDVTSLRFHPSPHHADILVTGSTDGLVCAIDTTVDNEDDAVIAVGNTASSVARSGWGGGGSQVWGKPAATAQADVDMTADVDDDDDLNQQEADARRKGLGSVWAVGDMQTLSVWDADKFDPLLDPVDVRSSTCLRPAWTTDYIIDAHCTSHLASSASSATGGVTLYVGTTEGSFSILTASPEGAGGWRMEALFPQAAAGAVGAAAGGHSDIVRCVDYDPASRILYSGGEDGRLCMWRLAGADDDGGDEADGAATQIRQSMGGAAMDQAPAAGTAAFLGAIRAGGGRGMSESSGGARGGARSESAHTGRSQRWKPYG</sequence>
<dbReference type="Proteomes" id="UP000323386">
    <property type="component" value="Unassembled WGS sequence"/>
</dbReference>
<accession>A0A5C3EWQ2</accession>
<keyword evidence="2" id="KW-0677">Repeat</keyword>
<keyword evidence="1 3" id="KW-0853">WD repeat</keyword>
<feature type="repeat" description="WD" evidence="3">
    <location>
        <begin position="395"/>
        <end position="428"/>
    </location>
</feature>
<dbReference type="PROSITE" id="PS50294">
    <property type="entry name" value="WD_REPEATS_REGION"/>
    <property type="match status" value="1"/>
</dbReference>
<dbReference type="PANTHER" id="PTHR22889">
    <property type="entry name" value="WD REPEAT-CONTAINING PROTEIN 89"/>
    <property type="match status" value="1"/>
</dbReference>
<dbReference type="PROSITE" id="PS50082">
    <property type="entry name" value="WD_REPEATS_2"/>
    <property type="match status" value="1"/>
</dbReference>
<name>A0A5C3EWQ2_9BASI</name>
<dbReference type="InterPro" id="IPR001680">
    <property type="entry name" value="WD40_rpt"/>
</dbReference>
<feature type="region of interest" description="Disordered" evidence="4">
    <location>
        <begin position="1"/>
        <end position="43"/>
    </location>
</feature>
<protein>
    <submittedName>
        <fullName evidence="5">Uncharacterized protein</fullName>
    </submittedName>
</protein>
<evidence type="ECO:0000256" key="2">
    <source>
        <dbReference type="ARBA" id="ARBA00022737"/>
    </source>
</evidence>
<feature type="compositionally biased region" description="Low complexity" evidence="4">
    <location>
        <begin position="478"/>
        <end position="491"/>
    </location>
</feature>
<dbReference type="AlphaFoldDB" id="A0A5C3EWQ2"/>
<dbReference type="InterPro" id="IPR039328">
    <property type="entry name" value="WDR89"/>
</dbReference>
<dbReference type="EMBL" id="OOIP01000005">
    <property type="protein sequence ID" value="SPO36683.1"/>
    <property type="molecule type" value="Genomic_DNA"/>
</dbReference>
<dbReference type="Pfam" id="PF00400">
    <property type="entry name" value="WD40"/>
    <property type="match status" value="2"/>
</dbReference>
<keyword evidence="6" id="KW-1185">Reference proteome</keyword>
<evidence type="ECO:0000256" key="3">
    <source>
        <dbReference type="PROSITE-ProRule" id="PRU00221"/>
    </source>
</evidence>
<dbReference type="SUPFAM" id="SSF50978">
    <property type="entry name" value="WD40 repeat-like"/>
    <property type="match status" value="1"/>
</dbReference>
<evidence type="ECO:0000313" key="5">
    <source>
        <dbReference type="EMBL" id="SPO36683.1"/>
    </source>
</evidence>